<evidence type="ECO:0000256" key="2">
    <source>
        <dbReference type="ARBA" id="ARBA00022679"/>
    </source>
</evidence>
<dbReference type="Gene3D" id="3.30.70.270">
    <property type="match status" value="2"/>
</dbReference>
<dbReference type="Pfam" id="PF00385">
    <property type="entry name" value="Chromo"/>
    <property type="match status" value="1"/>
</dbReference>
<dbReference type="InterPro" id="IPR001584">
    <property type="entry name" value="Integrase_cat-core"/>
</dbReference>
<evidence type="ECO:0000256" key="12">
    <source>
        <dbReference type="ARBA" id="ARBA00022918"/>
    </source>
</evidence>
<evidence type="ECO:0000256" key="6">
    <source>
        <dbReference type="ARBA" id="ARBA00022750"/>
    </source>
</evidence>
<organism evidence="20 21">
    <name type="scientific">Trametes pubescens</name>
    <name type="common">White-rot fungus</name>
    <dbReference type="NCBI Taxonomy" id="154538"/>
    <lineage>
        <taxon>Eukaryota</taxon>
        <taxon>Fungi</taxon>
        <taxon>Dikarya</taxon>
        <taxon>Basidiomycota</taxon>
        <taxon>Agaricomycotina</taxon>
        <taxon>Agaricomycetes</taxon>
        <taxon>Polyporales</taxon>
        <taxon>Polyporaceae</taxon>
        <taxon>Trametes</taxon>
    </lineage>
</organism>
<dbReference type="CDD" id="cd18970">
    <property type="entry name" value="CD_POL_like"/>
    <property type="match status" value="1"/>
</dbReference>
<keyword evidence="21" id="KW-1185">Reference proteome</keyword>
<dbReference type="SUPFAM" id="SSF56672">
    <property type="entry name" value="DNA/RNA polymerases"/>
    <property type="match status" value="1"/>
</dbReference>
<dbReference type="Pfam" id="PF17921">
    <property type="entry name" value="Integrase_H2C2"/>
    <property type="match status" value="1"/>
</dbReference>
<dbReference type="InterPro" id="IPR050951">
    <property type="entry name" value="Retrovirus_Pol_polyprotein"/>
</dbReference>
<keyword evidence="2" id="KW-0808">Transferase</keyword>
<dbReference type="GO" id="GO:0006310">
    <property type="term" value="P:DNA recombination"/>
    <property type="evidence" value="ECO:0007669"/>
    <property type="project" value="UniProtKB-KW"/>
</dbReference>
<evidence type="ECO:0000256" key="3">
    <source>
        <dbReference type="ARBA" id="ARBA00022695"/>
    </source>
</evidence>
<dbReference type="EMBL" id="MNAD01000389">
    <property type="protein sequence ID" value="OJT13579.1"/>
    <property type="molecule type" value="Genomic_DNA"/>
</dbReference>
<evidence type="ECO:0000256" key="1">
    <source>
        <dbReference type="ARBA" id="ARBA00022670"/>
    </source>
</evidence>
<keyword evidence="13" id="KW-0239">DNA-directed DNA polymerase</keyword>
<dbReference type="PANTHER" id="PTHR37984:SF5">
    <property type="entry name" value="PROTEIN NYNRIN-LIKE"/>
    <property type="match status" value="1"/>
</dbReference>
<dbReference type="GO" id="GO:0046872">
    <property type="term" value="F:metal ion binding"/>
    <property type="evidence" value="ECO:0007669"/>
    <property type="project" value="UniProtKB-KW"/>
</dbReference>
<evidence type="ECO:0000259" key="18">
    <source>
        <dbReference type="PROSITE" id="PS50878"/>
    </source>
</evidence>
<dbReference type="SMART" id="SM00298">
    <property type="entry name" value="CHROMO"/>
    <property type="match status" value="1"/>
</dbReference>
<evidence type="ECO:0000256" key="16">
    <source>
        <dbReference type="SAM" id="MobiDB-lite"/>
    </source>
</evidence>
<dbReference type="PROSITE" id="PS50013">
    <property type="entry name" value="CHROMO_2"/>
    <property type="match status" value="1"/>
</dbReference>
<dbReference type="SUPFAM" id="SSF54160">
    <property type="entry name" value="Chromo domain-like"/>
    <property type="match status" value="1"/>
</dbReference>
<evidence type="ECO:0000256" key="15">
    <source>
        <dbReference type="ARBA" id="ARBA00023172"/>
    </source>
</evidence>
<dbReference type="InterPro" id="IPR023780">
    <property type="entry name" value="Chromo_domain"/>
</dbReference>
<dbReference type="Gene3D" id="3.10.10.10">
    <property type="entry name" value="HIV Type 1 Reverse Transcriptase, subunit A, domain 1"/>
    <property type="match status" value="1"/>
</dbReference>
<dbReference type="STRING" id="154538.A0A1M2W134"/>
<keyword evidence="3" id="KW-0548">Nucleotidyltransferase</keyword>
<feature type="non-terminal residue" evidence="20">
    <location>
        <position position="1"/>
    </location>
</feature>
<dbReference type="InterPro" id="IPR016197">
    <property type="entry name" value="Chromo-like_dom_sf"/>
</dbReference>
<dbReference type="Pfam" id="PF17917">
    <property type="entry name" value="RT_RNaseH"/>
    <property type="match status" value="1"/>
</dbReference>
<dbReference type="InterPro" id="IPR056924">
    <property type="entry name" value="SH3_Tf2-1"/>
</dbReference>
<evidence type="ECO:0000256" key="8">
    <source>
        <dbReference type="ARBA" id="ARBA00022801"/>
    </source>
</evidence>
<evidence type="ECO:0000256" key="13">
    <source>
        <dbReference type="ARBA" id="ARBA00022932"/>
    </source>
</evidence>
<sequence length="1077" mass="121582">ATRDTTEDSLNDENTEPDEAPILDLNIPQSAAIIAAIRERVEELATLEQLKAEDAAMKTRYVNLFPDDIPHVNQLPTDVWHDINLKDANLTIVRRQYDCPKRYRDAWKTLLDQHISAGRLRASSSPYASPSFLVPKADPTALPRWVNDYRVLNDNTIPDVHPLPSIQEILSDCGRGKIWGKLDMTNSFFQTRVREEHIKYTAVTTPFRLYEWTVMPQGAWNAPSTHQRRMFSALRQYIGSICHVYLDNIIIWSQSVEEHRRNVATILDALRKHSLFCSLKKTDLFCLDLNFLGHRISRAGIQPDGAKVEKIANWPTPKNASEVRSFLGLVRYVASFLPRLAELTTVLNSLNTKEAEKDFVWTEKHDRAFDVVKALVLGHDCLTVIDHGNMGDNRIFVCTDASDFCMGAMLLYGPSLETARLVAFESAQLKAAELNYPVHEKELLAIVRALKKWRVDLLGVPFTVHTDHRTLENFTTQKHLSCRQARWQEFLGQYDYKIAYIRGEDNQAADALSRLTCQTVDPDSLTPSCIAAVRLLNGALAGLNAVAAMPATGTGEAASPGSLRISSDPAWLKRIRNGYAHDRWCGRLLGLLAEDQTDVFMQLASGALNGKAGSGVRINNGLLYVGERLVIPRMPELREGIFRLAHDALGHFGVDKLYAVIRDSYFWPKMWRELEAMYIPSCDACQRNKGETHRPRGPLHPLPVPDARCDSVAIDFVGPLPTDGGMDCIVTMTNRPGSDMRFIPCRTDMSAEDFAGLFFQHWYCENGLPLNVVSDRDKIFMGKFWRALHKLMGVKLDMSSSYHPQTDGSSERTNKTVVQMLRYHVVRNQTGWVRALPLIRFQLMNTVNASTGYSPFHLRHGRSPRVIPPITEQEITAVTEATDENATTSALEALRRLETDVMEAQDTLLMAKAAQAFFANSSRGAERAYAVGDKVLLSTFHRRREYMQRGSHRIAKFMVRYDGPFTIAKAHPSTSSYTLDLPVSMRIFPTFHGSLLRPYLENDNDAFPGRSFPEPGPVVTPDGEEEYFVEQILDRRRVGRGWQYLVRWLGYGAGSDSWLPGREVEDLAALDVYLKEI</sequence>
<keyword evidence="5" id="KW-0479">Metal-binding</keyword>
<keyword evidence="9" id="KW-0460">Magnesium</keyword>
<keyword evidence="11" id="KW-0229">DNA integration</keyword>
<accession>A0A1M2W134</accession>
<dbReference type="PROSITE" id="PS50878">
    <property type="entry name" value="RT_POL"/>
    <property type="match status" value="1"/>
</dbReference>
<name>A0A1M2W134_TRAPU</name>
<evidence type="ECO:0000313" key="21">
    <source>
        <dbReference type="Proteomes" id="UP000184267"/>
    </source>
</evidence>
<dbReference type="CDD" id="cd01647">
    <property type="entry name" value="RT_LTR"/>
    <property type="match status" value="1"/>
</dbReference>
<dbReference type="InterPro" id="IPR041373">
    <property type="entry name" value="RT_RNaseH"/>
</dbReference>
<dbReference type="InterPro" id="IPR036397">
    <property type="entry name" value="RNaseH_sf"/>
</dbReference>
<evidence type="ECO:0000256" key="14">
    <source>
        <dbReference type="ARBA" id="ARBA00023125"/>
    </source>
</evidence>
<dbReference type="AlphaFoldDB" id="A0A1M2W134"/>
<dbReference type="GO" id="GO:0005634">
    <property type="term" value="C:nucleus"/>
    <property type="evidence" value="ECO:0007669"/>
    <property type="project" value="UniProtKB-ARBA"/>
</dbReference>
<dbReference type="InterPro" id="IPR000953">
    <property type="entry name" value="Chromo/chromo_shadow_dom"/>
</dbReference>
<feature type="region of interest" description="Disordered" evidence="16">
    <location>
        <begin position="1"/>
        <end position="20"/>
    </location>
</feature>
<dbReference type="InterPro" id="IPR012337">
    <property type="entry name" value="RNaseH-like_sf"/>
</dbReference>
<keyword evidence="14" id="KW-0238">DNA-binding</keyword>
<dbReference type="Pfam" id="PF24626">
    <property type="entry name" value="SH3_Tf2-1"/>
    <property type="match status" value="1"/>
</dbReference>
<evidence type="ECO:0000256" key="4">
    <source>
        <dbReference type="ARBA" id="ARBA00022722"/>
    </source>
</evidence>
<feature type="non-terminal residue" evidence="20">
    <location>
        <position position="1077"/>
    </location>
</feature>
<dbReference type="PROSITE" id="PS50994">
    <property type="entry name" value="INTEGRASE"/>
    <property type="match status" value="1"/>
</dbReference>
<keyword evidence="8" id="KW-0378">Hydrolase</keyword>
<reference evidence="20 21" key="1">
    <citation type="submission" date="2016-10" db="EMBL/GenBank/DDBJ databases">
        <title>Genome sequence of the basidiomycete white-rot fungus Trametes pubescens.</title>
        <authorList>
            <person name="Makela M.R."/>
            <person name="Granchi Z."/>
            <person name="Peng M."/>
            <person name="De Vries R.P."/>
            <person name="Grigoriev I."/>
            <person name="Riley R."/>
            <person name="Hilden K."/>
        </authorList>
    </citation>
    <scope>NUCLEOTIDE SEQUENCE [LARGE SCALE GENOMIC DNA]</scope>
    <source>
        <strain evidence="20 21">FBCC735</strain>
    </source>
</reference>
<keyword evidence="4" id="KW-0540">Nuclease</keyword>
<dbReference type="PANTHER" id="PTHR37984">
    <property type="entry name" value="PROTEIN CBG26694"/>
    <property type="match status" value="1"/>
</dbReference>
<keyword evidence="1" id="KW-0645">Protease</keyword>
<evidence type="ECO:0000256" key="10">
    <source>
        <dbReference type="ARBA" id="ARBA00022884"/>
    </source>
</evidence>
<dbReference type="GO" id="GO:0015074">
    <property type="term" value="P:DNA integration"/>
    <property type="evidence" value="ECO:0007669"/>
    <property type="project" value="UniProtKB-KW"/>
</dbReference>
<comment type="caution">
    <text evidence="20">The sequence shown here is derived from an EMBL/GenBank/DDBJ whole genome shotgun (WGS) entry which is preliminary data.</text>
</comment>
<keyword evidence="7" id="KW-0255">Endonuclease</keyword>
<dbReference type="GO" id="GO:0003677">
    <property type="term" value="F:DNA binding"/>
    <property type="evidence" value="ECO:0007669"/>
    <property type="project" value="UniProtKB-KW"/>
</dbReference>
<evidence type="ECO:0000256" key="7">
    <source>
        <dbReference type="ARBA" id="ARBA00022759"/>
    </source>
</evidence>
<feature type="domain" description="Reverse transcriptase" evidence="18">
    <location>
        <begin position="115"/>
        <end position="296"/>
    </location>
</feature>
<evidence type="ECO:0000256" key="11">
    <source>
        <dbReference type="ARBA" id="ARBA00022908"/>
    </source>
</evidence>
<evidence type="ECO:0000313" key="20">
    <source>
        <dbReference type="EMBL" id="OJT13579.1"/>
    </source>
</evidence>
<dbReference type="OMA" id="MNNTIRR"/>
<evidence type="ECO:0000256" key="9">
    <source>
        <dbReference type="ARBA" id="ARBA00022842"/>
    </source>
</evidence>
<keyword evidence="15" id="KW-0233">DNA recombination</keyword>
<keyword evidence="6" id="KW-0064">Aspartyl protease</keyword>
<dbReference type="CDD" id="cd09274">
    <property type="entry name" value="RNase_HI_RT_Ty3"/>
    <property type="match status" value="1"/>
</dbReference>
<dbReference type="GO" id="GO:0004190">
    <property type="term" value="F:aspartic-type endopeptidase activity"/>
    <property type="evidence" value="ECO:0007669"/>
    <property type="project" value="UniProtKB-KW"/>
</dbReference>
<dbReference type="Pfam" id="PF00078">
    <property type="entry name" value="RVT_1"/>
    <property type="match status" value="1"/>
</dbReference>
<dbReference type="SUPFAM" id="SSF53098">
    <property type="entry name" value="Ribonuclease H-like"/>
    <property type="match status" value="1"/>
</dbReference>
<dbReference type="Gene3D" id="3.30.420.10">
    <property type="entry name" value="Ribonuclease H-like superfamily/Ribonuclease H"/>
    <property type="match status" value="1"/>
</dbReference>
<dbReference type="InterPro" id="IPR043128">
    <property type="entry name" value="Rev_trsase/Diguanyl_cyclase"/>
</dbReference>
<dbReference type="GO" id="GO:0006338">
    <property type="term" value="P:chromatin remodeling"/>
    <property type="evidence" value="ECO:0007669"/>
    <property type="project" value="UniProtKB-ARBA"/>
</dbReference>
<keyword evidence="10" id="KW-0694">RNA-binding</keyword>
<proteinExistence type="predicted"/>
<dbReference type="GO" id="GO:0003723">
    <property type="term" value="F:RNA binding"/>
    <property type="evidence" value="ECO:0007669"/>
    <property type="project" value="UniProtKB-KW"/>
</dbReference>
<dbReference type="GO" id="GO:0003887">
    <property type="term" value="F:DNA-directed DNA polymerase activity"/>
    <property type="evidence" value="ECO:0007669"/>
    <property type="project" value="UniProtKB-KW"/>
</dbReference>
<dbReference type="GO" id="GO:0006508">
    <property type="term" value="P:proteolysis"/>
    <property type="evidence" value="ECO:0007669"/>
    <property type="project" value="UniProtKB-KW"/>
</dbReference>
<evidence type="ECO:0000256" key="5">
    <source>
        <dbReference type="ARBA" id="ARBA00022723"/>
    </source>
</evidence>
<dbReference type="Proteomes" id="UP000184267">
    <property type="component" value="Unassembled WGS sequence"/>
</dbReference>
<evidence type="ECO:0000259" key="17">
    <source>
        <dbReference type="PROSITE" id="PS50013"/>
    </source>
</evidence>
<protein>
    <submittedName>
        <fullName evidence="20">Transposon Ty3-I Gag-Pol polyprotein</fullName>
    </submittedName>
</protein>
<dbReference type="OrthoDB" id="3232518at2759"/>
<dbReference type="InterPro" id="IPR041588">
    <property type="entry name" value="Integrase_H2C2"/>
</dbReference>
<dbReference type="GO" id="GO:0003964">
    <property type="term" value="F:RNA-directed DNA polymerase activity"/>
    <property type="evidence" value="ECO:0007669"/>
    <property type="project" value="UniProtKB-KW"/>
</dbReference>
<feature type="compositionally biased region" description="Acidic residues" evidence="16">
    <location>
        <begin position="7"/>
        <end position="20"/>
    </location>
</feature>
<dbReference type="Gene3D" id="2.40.50.40">
    <property type="match status" value="1"/>
</dbReference>
<keyword evidence="12" id="KW-0695">RNA-directed DNA polymerase</keyword>
<gene>
    <name evidence="20" type="ORF">TRAPUB_9873</name>
</gene>
<feature type="domain" description="Integrase catalytic" evidence="19">
    <location>
        <begin position="701"/>
        <end position="863"/>
    </location>
</feature>
<dbReference type="InterPro" id="IPR043502">
    <property type="entry name" value="DNA/RNA_pol_sf"/>
</dbReference>
<dbReference type="GO" id="GO:0004519">
    <property type="term" value="F:endonuclease activity"/>
    <property type="evidence" value="ECO:0007669"/>
    <property type="project" value="UniProtKB-KW"/>
</dbReference>
<evidence type="ECO:0000259" key="19">
    <source>
        <dbReference type="PROSITE" id="PS50994"/>
    </source>
</evidence>
<dbReference type="InterPro" id="IPR000477">
    <property type="entry name" value="RT_dom"/>
</dbReference>
<feature type="domain" description="Chromo" evidence="17">
    <location>
        <begin position="1027"/>
        <end position="1077"/>
    </location>
</feature>
<dbReference type="Gene3D" id="1.10.340.70">
    <property type="match status" value="1"/>
</dbReference>